<evidence type="ECO:0000313" key="3">
    <source>
        <dbReference type="Proteomes" id="UP001144256"/>
    </source>
</evidence>
<dbReference type="SUPFAM" id="SSF53335">
    <property type="entry name" value="S-adenosyl-L-methionine-dependent methyltransferases"/>
    <property type="match status" value="1"/>
</dbReference>
<dbReference type="InterPro" id="IPR052939">
    <property type="entry name" value="23S_rRNA_MeTrnsfrase_RlmA"/>
</dbReference>
<dbReference type="AlphaFoldDB" id="A0A9W6DFN1"/>
<keyword evidence="2" id="KW-0808">Transferase</keyword>
<dbReference type="Pfam" id="PF08241">
    <property type="entry name" value="Methyltransf_11"/>
    <property type="match status" value="1"/>
</dbReference>
<dbReference type="GO" id="GO:0032259">
    <property type="term" value="P:methylation"/>
    <property type="evidence" value="ECO:0007669"/>
    <property type="project" value="UniProtKB-KW"/>
</dbReference>
<reference evidence="2" key="1">
    <citation type="submission" date="2022-06" db="EMBL/GenBank/DDBJ databases">
        <title>Vallitalea longa sp. nov., an anaerobic bacterium isolated from marine sediment.</title>
        <authorList>
            <person name="Hirano S."/>
            <person name="Terahara T."/>
            <person name="Mori K."/>
            <person name="Hamada M."/>
            <person name="Matsumoto R."/>
            <person name="Kobayashi T."/>
        </authorList>
    </citation>
    <scope>NUCLEOTIDE SEQUENCE</scope>
    <source>
        <strain evidence="2">SH18-1</strain>
    </source>
</reference>
<dbReference type="PANTHER" id="PTHR43460:SF1">
    <property type="entry name" value="METHYLTRANSFERASE TYPE 11 DOMAIN-CONTAINING PROTEIN"/>
    <property type="match status" value="1"/>
</dbReference>
<name>A0A9W6DFN1_9FIRM</name>
<proteinExistence type="predicted"/>
<protein>
    <submittedName>
        <fullName evidence="2">Methyltransferase</fullName>
    </submittedName>
</protein>
<feature type="domain" description="Methyltransferase type 11" evidence="1">
    <location>
        <begin position="54"/>
        <end position="140"/>
    </location>
</feature>
<dbReference type="Proteomes" id="UP001144256">
    <property type="component" value="Unassembled WGS sequence"/>
</dbReference>
<dbReference type="InterPro" id="IPR013216">
    <property type="entry name" value="Methyltransf_11"/>
</dbReference>
<organism evidence="2 3">
    <name type="scientific">Vallitalea longa</name>
    <dbReference type="NCBI Taxonomy" id="2936439"/>
    <lineage>
        <taxon>Bacteria</taxon>
        <taxon>Bacillati</taxon>
        <taxon>Bacillota</taxon>
        <taxon>Clostridia</taxon>
        <taxon>Lachnospirales</taxon>
        <taxon>Vallitaleaceae</taxon>
        <taxon>Vallitalea</taxon>
    </lineage>
</organism>
<keyword evidence="3" id="KW-1185">Reference proteome</keyword>
<dbReference type="Gene3D" id="3.40.50.150">
    <property type="entry name" value="Vaccinia Virus protein VP39"/>
    <property type="match status" value="1"/>
</dbReference>
<evidence type="ECO:0000259" key="1">
    <source>
        <dbReference type="Pfam" id="PF08241"/>
    </source>
</evidence>
<evidence type="ECO:0000313" key="2">
    <source>
        <dbReference type="EMBL" id="GKX29642.1"/>
    </source>
</evidence>
<keyword evidence="2" id="KW-0489">Methyltransferase</keyword>
<dbReference type="InterPro" id="IPR029063">
    <property type="entry name" value="SAM-dependent_MTases_sf"/>
</dbReference>
<gene>
    <name evidence="2" type="ORF">SH1V18_21220</name>
</gene>
<comment type="caution">
    <text evidence="2">The sequence shown here is derived from an EMBL/GenBank/DDBJ whole genome shotgun (WGS) entry which is preliminary data.</text>
</comment>
<accession>A0A9W6DFN1</accession>
<dbReference type="EMBL" id="BRLB01000005">
    <property type="protein sequence ID" value="GKX29642.1"/>
    <property type="molecule type" value="Genomic_DNA"/>
</dbReference>
<dbReference type="PANTHER" id="PTHR43460">
    <property type="entry name" value="METHYLTRANSFERASE"/>
    <property type="match status" value="1"/>
</dbReference>
<sequence>MNSLELKCYWKSEEAHSFQGWDFSYIKGRWDCEELPWDYGSIVLTYLKDTYRLLDMGTGGGEFILTLNHPYHLTSVTEGYPPNVKLCKEKLEPKGITVKQVYEDDKLPFAENTFDMIINRHESFDSSEVSRILKKEGYFITQQVGGENDYDLSNRLIDDFQPQFPKHTLINNENALKKHGFKILESQEIYTPIYFYDVGALVYFAKIIEWEFPGFSVDKYFDNLCEIKEDIDEKGFIEGTEHRFLLIAQKQ</sequence>
<dbReference type="RefSeq" id="WP_281815218.1">
    <property type="nucleotide sequence ID" value="NZ_BRLB01000005.1"/>
</dbReference>
<dbReference type="GO" id="GO:0008757">
    <property type="term" value="F:S-adenosylmethionine-dependent methyltransferase activity"/>
    <property type="evidence" value="ECO:0007669"/>
    <property type="project" value="InterPro"/>
</dbReference>